<sequence length="184" mass="20628">MDHYQDIRVRVDEENGEAVLLAQVFMHLHQVLMRAANGRIGISFPNVKRTLGDRIRLHGTLDDLSALQQSGWNKCLRDYIACSDIAPVPKGAAWRTVRRVQVKSSAERLRRRSVNKGWLSEQEAAERISVLNEQRSNLPFLQIKSGSNGQAWRLFIEHGSLVSAPSDGSFSSYGLSAAATIPWF</sequence>
<reference evidence="1" key="1">
    <citation type="submission" date="2022-07" db="EMBL/GenBank/DDBJ databases">
        <title>Genetic diversity of Erwinia pyrifoliae.</title>
        <authorList>
            <person name="Park D.S."/>
            <person name="Ham H."/>
        </authorList>
    </citation>
    <scope>NUCLEOTIDE SEQUENCE</scope>
    <source>
        <strain evidence="1">CP201486</strain>
    </source>
</reference>
<protein>
    <submittedName>
        <fullName evidence="1">Type I-F CRISPR-associated endoribonuclease Cas6/Csy4</fullName>
    </submittedName>
</protein>
<accession>A0ABY5X5Q6</accession>
<dbReference type="GeneID" id="92237992"/>
<dbReference type="Pfam" id="PF09618">
    <property type="entry name" value="Cas_Csy4"/>
    <property type="match status" value="1"/>
</dbReference>
<dbReference type="InterPro" id="IPR042564">
    <property type="entry name" value="CRISPR-Cas6/Csy4_sf"/>
</dbReference>
<dbReference type="CDD" id="cd09739">
    <property type="entry name" value="Cas6_I-F"/>
    <property type="match status" value="1"/>
</dbReference>
<evidence type="ECO:0000313" key="2">
    <source>
        <dbReference type="Proteomes" id="UP001058553"/>
    </source>
</evidence>
<dbReference type="Gene3D" id="3.30.70.2540">
    <property type="entry name" value="CRISPR-associated endoribonuclease Cas6/Csy4"/>
    <property type="match status" value="1"/>
</dbReference>
<dbReference type="NCBIfam" id="TIGR02563">
    <property type="entry name" value="cas_Csy4"/>
    <property type="match status" value="1"/>
</dbReference>
<dbReference type="EMBL" id="CP103445">
    <property type="protein sequence ID" value="UWS32713.1"/>
    <property type="molecule type" value="Genomic_DNA"/>
</dbReference>
<proteinExistence type="predicted"/>
<evidence type="ECO:0000313" key="1">
    <source>
        <dbReference type="EMBL" id="UWS32713.1"/>
    </source>
</evidence>
<name>A0ABY5X5Q6_ERWPY</name>
<dbReference type="InterPro" id="IPR013396">
    <property type="entry name" value="CRISPR-assoc_prot_Csy4"/>
</dbReference>
<dbReference type="Proteomes" id="UP001058553">
    <property type="component" value="Chromosome"/>
</dbReference>
<dbReference type="RefSeq" id="WP_012667186.1">
    <property type="nucleotide sequence ID" value="NZ_CP023567.1"/>
</dbReference>
<keyword evidence="2" id="KW-1185">Reference proteome</keyword>
<gene>
    <name evidence="1" type="primary">cas6f</name>
    <name evidence="1" type="ORF">NYP84_13970</name>
</gene>
<organism evidence="1 2">
    <name type="scientific">Erwinia pyrifoliae</name>
    <dbReference type="NCBI Taxonomy" id="79967"/>
    <lineage>
        <taxon>Bacteria</taxon>
        <taxon>Pseudomonadati</taxon>
        <taxon>Pseudomonadota</taxon>
        <taxon>Gammaproteobacteria</taxon>
        <taxon>Enterobacterales</taxon>
        <taxon>Erwiniaceae</taxon>
        <taxon>Erwinia</taxon>
    </lineage>
</organism>